<gene>
    <name evidence="4" type="ORF">ACCB00439.3</name>
</gene>
<accession>V9I9U1</accession>
<evidence type="ECO:0000259" key="3">
    <source>
        <dbReference type="PROSITE" id="PS50902"/>
    </source>
</evidence>
<dbReference type="EMBL" id="JR037598">
    <property type="protein sequence ID" value="AEY57865.1"/>
    <property type="molecule type" value="mRNA"/>
</dbReference>
<dbReference type="SUPFAM" id="SSF52218">
    <property type="entry name" value="Flavoproteins"/>
    <property type="match status" value="1"/>
</dbReference>
<dbReference type="GO" id="GO:0005829">
    <property type="term" value="C:cytosol"/>
    <property type="evidence" value="ECO:0007669"/>
    <property type="project" value="TreeGrafter"/>
</dbReference>
<keyword evidence="1" id="KW-0285">Flavoprotein</keyword>
<dbReference type="Pfam" id="PF00258">
    <property type="entry name" value="Flavodoxin_1"/>
    <property type="match status" value="1"/>
</dbReference>
<proteinExistence type="evidence at transcript level"/>
<keyword evidence="2" id="KW-0472">Membrane</keyword>
<evidence type="ECO:0000256" key="2">
    <source>
        <dbReference type="SAM" id="Phobius"/>
    </source>
</evidence>
<evidence type="ECO:0000313" key="4">
    <source>
        <dbReference type="EMBL" id="AEY57865.1"/>
    </source>
</evidence>
<dbReference type="InterPro" id="IPR029039">
    <property type="entry name" value="Flavoprotein-like_sf"/>
</dbReference>
<dbReference type="PROSITE" id="PS50902">
    <property type="entry name" value="FLAVODOXIN_LIKE"/>
    <property type="match status" value="1"/>
</dbReference>
<dbReference type="PANTHER" id="PTHR19384">
    <property type="entry name" value="NITRIC OXIDE SYNTHASE-RELATED"/>
    <property type="match status" value="1"/>
</dbReference>
<dbReference type="InterPro" id="IPR008254">
    <property type="entry name" value="Flavodoxin/NO_synth"/>
</dbReference>
<dbReference type="AlphaFoldDB" id="V9I9U1"/>
<evidence type="ECO:0000256" key="1">
    <source>
        <dbReference type="ARBA" id="ARBA00022630"/>
    </source>
</evidence>
<dbReference type="GO" id="GO:0009725">
    <property type="term" value="P:response to hormone"/>
    <property type="evidence" value="ECO:0007669"/>
    <property type="project" value="TreeGrafter"/>
</dbReference>
<dbReference type="PRINTS" id="PR00369">
    <property type="entry name" value="FLAVODOXIN"/>
</dbReference>
<protein>
    <submittedName>
        <fullName evidence="4">NADPH--cytochrome P450 reductase</fullName>
    </submittedName>
</protein>
<dbReference type="Gene3D" id="3.40.50.360">
    <property type="match status" value="1"/>
</dbReference>
<dbReference type="GO" id="GO:0003958">
    <property type="term" value="F:NADPH-hemoprotein reductase activity"/>
    <property type="evidence" value="ECO:0007669"/>
    <property type="project" value="TreeGrafter"/>
</dbReference>
<keyword evidence="2" id="KW-0812">Transmembrane</keyword>
<feature type="transmembrane region" description="Helical" evidence="2">
    <location>
        <begin position="35"/>
        <end position="55"/>
    </location>
</feature>
<dbReference type="InterPro" id="IPR001094">
    <property type="entry name" value="Flavdoxin-like"/>
</dbReference>
<dbReference type="GO" id="GO:0050660">
    <property type="term" value="F:flavin adenine dinucleotide binding"/>
    <property type="evidence" value="ECO:0007669"/>
    <property type="project" value="TreeGrafter"/>
</dbReference>
<sequence>MDLPAVNGLQPKAIRMAGSPVLENEDKTEILDEPLFSTLDIILLSALLLAALWWLMRRNKQEEYTPVTKSYSIQPTIFPATQTSENSFIKKLKTSGRSLVVFYGSQTGTAEEFAGRLAKEGIRYKMKGMVADPEECDMEELIHLKTIPNSMAVFCLATYGEGDPTDNAMEFIDWLKNGDPDLNGLNYAVSTIFHTLFYFVLYFIFIKKLEN</sequence>
<reference evidence="4" key="1">
    <citation type="submission" date="2011-11" db="EMBL/GenBank/DDBJ databases">
        <title>Decoding the brain transcriptome of the Eastern honeybee (Apis cerana) based on pyrosequencing.</title>
        <authorList>
            <person name="Sun L."/>
            <person name="Zheng H."/>
            <person name="Wang Y."/>
            <person name="Xie X."/>
            <person name="Zhu Y."/>
            <person name="Gu W."/>
            <person name="Wang S."/>
        </authorList>
    </citation>
    <scope>NUCLEOTIDE SEQUENCE</scope>
    <source>
        <tissue evidence="4">Brain</tissue>
    </source>
</reference>
<dbReference type="GO" id="GO:0010181">
    <property type="term" value="F:FMN binding"/>
    <property type="evidence" value="ECO:0007669"/>
    <property type="project" value="InterPro"/>
</dbReference>
<dbReference type="PANTHER" id="PTHR19384:SF17">
    <property type="entry name" value="NADPH--CYTOCHROME P450 REDUCTASE"/>
    <property type="match status" value="1"/>
</dbReference>
<organism evidence="4">
    <name type="scientific">Apis cerana</name>
    <name type="common">Indian honeybee</name>
    <dbReference type="NCBI Taxonomy" id="7461"/>
    <lineage>
        <taxon>Eukaryota</taxon>
        <taxon>Metazoa</taxon>
        <taxon>Ecdysozoa</taxon>
        <taxon>Arthropoda</taxon>
        <taxon>Hexapoda</taxon>
        <taxon>Insecta</taxon>
        <taxon>Pterygota</taxon>
        <taxon>Neoptera</taxon>
        <taxon>Endopterygota</taxon>
        <taxon>Hymenoptera</taxon>
        <taxon>Apocrita</taxon>
        <taxon>Aculeata</taxon>
        <taxon>Apoidea</taxon>
        <taxon>Anthophila</taxon>
        <taxon>Apidae</taxon>
        <taxon>Apis</taxon>
    </lineage>
</organism>
<feature type="domain" description="Flavodoxin-like" evidence="3">
    <location>
        <begin position="99"/>
        <end position="211"/>
    </location>
</feature>
<feature type="transmembrane region" description="Helical" evidence="2">
    <location>
        <begin position="185"/>
        <end position="205"/>
    </location>
</feature>
<name>V9I9U1_APICE</name>
<keyword evidence="2" id="KW-1133">Transmembrane helix</keyword>